<dbReference type="InterPro" id="IPR052718">
    <property type="entry name" value="NmrA-type_oxidoreductase"/>
</dbReference>
<dbReference type="OrthoDB" id="152510at2"/>
<dbReference type="Proteomes" id="UP000192582">
    <property type="component" value="Unassembled WGS sequence"/>
</dbReference>
<dbReference type="CDD" id="cd05269">
    <property type="entry name" value="TMR_SDR_a"/>
    <property type="match status" value="1"/>
</dbReference>
<proteinExistence type="predicted"/>
<dbReference type="AlphaFoldDB" id="A0A1W1UAT6"/>
<sequence length="285" mass="30098">MIAVTGATGHLGRLTLQALLQRGVPASNLVALVRNPEKAADLAAQGIQVRQADYHQPESLTAALQGVEKLLLVSTSDFHDRAGQHRNVVEAAKSAGVRLLAYTSILGADRTPMLLAGDHNATEVIIRESGLPYTFLRNGWYTENYTGTLAQTLEQGAILGAAGDGHFTPATRQDYAEAAAAVLTTEGHEHKTYELGGDEVITMTDLAAELSRQSGKTVTYHNLPAEEYSRTLVGFGVPEGMAGILADSDTGIARGDLATNSGDLRRLIGRPTTSLANALKAALDA</sequence>
<dbReference type="PANTHER" id="PTHR47129:SF1">
    <property type="entry name" value="NMRA-LIKE DOMAIN-CONTAINING PROTEIN"/>
    <property type="match status" value="1"/>
</dbReference>
<gene>
    <name evidence="2" type="ORF">SAMN00790413_03984</name>
</gene>
<name>A0A1W1UAT6_9DEIO</name>
<feature type="domain" description="NAD(P)-binding" evidence="1">
    <location>
        <begin position="6"/>
        <end position="185"/>
    </location>
</feature>
<evidence type="ECO:0000313" key="2">
    <source>
        <dbReference type="EMBL" id="SMB77884.1"/>
    </source>
</evidence>
<dbReference type="Gene3D" id="3.90.25.10">
    <property type="entry name" value="UDP-galactose 4-epimerase, domain 1"/>
    <property type="match status" value="1"/>
</dbReference>
<dbReference type="Pfam" id="PF13460">
    <property type="entry name" value="NAD_binding_10"/>
    <property type="match status" value="1"/>
</dbReference>
<accession>A0A1W1UAT6</accession>
<dbReference type="PANTHER" id="PTHR47129">
    <property type="entry name" value="QUINONE OXIDOREDUCTASE 2"/>
    <property type="match status" value="1"/>
</dbReference>
<dbReference type="InterPro" id="IPR036291">
    <property type="entry name" value="NAD(P)-bd_dom_sf"/>
</dbReference>
<dbReference type="InterPro" id="IPR016040">
    <property type="entry name" value="NAD(P)-bd_dom"/>
</dbReference>
<dbReference type="EMBL" id="FWWU01000001">
    <property type="protein sequence ID" value="SMB77884.1"/>
    <property type="molecule type" value="Genomic_DNA"/>
</dbReference>
<organism evidence="2 3">
    <name type="scientific">Deinococcus hopiensis KR-140</name>
    <dbReference type="NCBI Taxonomy" id="695939"/>
    <lineage>
        <taxon>Bacteria</taxon>
        <taxon>Thermotogati</taxon>
        <taxon>Deinococcota</taxon>
        <taxon>Deinococci</taxon>
        <taxon>Deinococcales</taxon>
        <taxon>Deinococcaceae</taxon>
        <taxon>Deinococcus</taxon>
    </lineage>
</organism>
<keyword evidence="3" id="KW-1185">Reference proteome</keyword>
<evidence type="ECO:0000313" key="3">
    <source>
        <dbReference type="Proteomes" id="UP000192582"/>
    </source>
</evidence>
<reference evidence="2 3" key="1">
    <citation type="submission" date="2017-04" db="EMBL/GenBank/DDBJ databases">
        <authorList>
            <person name="Afonso C.L."/>
            <person name="Miller P.J."/>
            <person name="Scott M.A."/>
            <person name="Spackman E."/>
            <person name="Goraichik I."/>
            <person name="Dimitrov K.M."/>
            <person name="Suarez D.L."/>
            <person name="Swayne D.E."/>
        </authorList>
    </citation>
    <scope>NUCLEOTIDE SEQUENCE [LARGE SCALE GENOMIC DNA]</scope>
    <source>
        <strain evidence="2 3">KR-140</strain>
    </source>
</reference>
<dbReference type="RefSeq" id="WP_084045027.1">
    <property type="nucleotide sequence ID" value="NZ_FWWU01000001.1"/>
</dbReference>
<dbReference type="SUPFAM" id="SSF51735">
    <property type="entry name" value="NAD(P)-binding Rossmann-fold domains"/>
    <property type="match status" value="1"/>
</dbReference>
<dbReference type="Gene3D" id="3.40.50.720">
    <property type="entry name" value="NAD(P)-binding Rossmann-like Domain"/>
    <property type="match status" value="1"/>
</dbReference>
<evidence type="ECO:0000259" key="1">
    <source>
        <dbReference type="Pfam" id="PF13460"/>
    </source>
</evidence>
<dbReference type="STRING" id="695939.SAMN00790413_03984"/>
<protein>
    <submittedName>
        <fullName evidence="2">NAD(P)H dehydrogenase (Quinone)</fullName>
    </submittedName>
</protein>